<dbReference type="Pfam" id="PF13489">
    <property type="entry name" value="Methyltransf_23"/>
    <property type="match status" value="1"/>
</dbReference>
<sequence length="254" mass="28991">MEKITLTADKLVENLVGQYGDAATARFLLNCLQQIKVLPEEASNGLLDNSGVKTADPRLYGNFRTDVRNTLEVYWDSVACGEMHGELPIMLDIGGGKGEGDGFRKGTKYIVLDFDPDDPSAINLQHDLNKPLPFEDKEISFIYSNQVLEHIEKPWLLAQEIGRVLKPGGVAFISTVFAYRYHPYPRDYWRFTHEGLAKLLTEYACLKTAYCKYELTHRRDDRRGALSSPDEVHIDWLGGFRENWFVYFIGFKEA</sequence>
<dbReference type="OrthoDB" id="163232at2"/>
<proteinExistence type="predicted"/>
<dbReference type="Proteomes" id="UP000192906">
    <property type="component" value="Unassembled WGS sequence"/>
</dbReference>
<dbReference type="AlphaFoldDB" id="A0A1X7EJ43"/>
<dbReference type="CDD" id="cd02440">
    <property type="entry name" value="AdoMet_MTases"/>
    <property type="match status" value="1"/>
</dbReference>
<dbReference type="RefSeq" id="WP_085103704.1">
    <property type="nucleotide sequence ID" value="NZ_FWZU01000005.1"/>
</dbReference>
<evidence type="ECO:0000313" key="2">
    <source>
        <dbReference type="Proteomes" id="UP000192906"/>
    </source>
</evidence>
<dbReference type="STRING" id="1519643.SAMN06295933_3026"/>
<dbReference type="SUPFAM" id="SSF53335">
    <property type="entry name" value="S-adenosyl-L-methionine-dependent methyltransferases"/>
    <property type="match status" value="1"/>
</dbReference>
<evidence type="ECO:0000313" key="1">
    <source>
        <dbReference type="EMBL" id="SMF34664.1"/>
    </source>
</evidence>
<dbReference type="GO" id="GO:0008168">
    <property type="term" value="F:methyltransferase activity"/>
    <property type="evidence" value="ECO:0007669"/>
    <property type="project" value="UniProtKB-KW"/>
</dbReference>
<dbReference type="GO" id="GO:0032259">
    <property type="term" value="P:methylation"/>
    <property type="evidence" value="ECO:0007669"/>
    <property type="project" value="UniProtKB-KW"/>
</dbReference>
<gene>
    <name evidence="1" type="ORF">SAMN06295933_3026</name>
</gene>
<name>A0A1X7EJ43_9BACT</name>
<dbReference type="Gene3D" id="3.40.50.150">
    <property type="entry name" value="Vaccinia Virus protein VP39"/>
    <property type="match status" value="1"/>
</dbReference>
<dbReference type="EMBL" id="FWZU01000005">
    <property type="protein sequence ID" value="SMF34664.1"/>
    <property type="molecule type" value="Genomic_DNA"/>
</dbReference>
<reference evidence="2" key="1">
    <citation type="submission" date="2017-04" db="EMBL/GenBank/DDBJ databases">
        <authorList>
            <person name="Varghese N."/>
            <person name="Submissions S."/>
        </authorList>
    </citation>
    <scope>NUCLEOTIDE SEQUENCE [LARGE SCALE GENOMIC DNA]</scope>
    <source>
        <strain evidence="2">K3S</strain>
    </source>
</reference>
<keyword evidence="1" id="KW-0808">Transferase</keyword>
<protein>
    <submittedName>
        <fullName evidence="1">Methyltransferase domain-containing protein</fullName>
    </submittedName>
</protein>
<keyword evidence="2" id="KW-1185">Reference proteome</keyword>
<organism evidence="1 2">
    <name type="scientific">Desulfovibrio gilichinskyi</name>
    <dbReference type="NCBI Taxonomy" id="1519643"/>
    <lineage>
        <taxon>Bacteria</taxon>
        <taxon>Pseudomonadati</taxon>
        <taxon>Thermodesulfobacteriota</taxon>
        <taxon>Desulfovibrionia</taxon>
        <taxon>Desulfovibrionales</taxon>
        <taxon>Desulfovibrionaceae</taxon>
        <taxon>Desulfovibrio</taxon>
    </lineage>
</organism>
<accession>A0A1X7EJ43</accession>
<keyword evidence="1" id="KW-0489">Methyltransferase</keyword>
<dbReference type="InterPro" id="IPR029063">
    <property type="entry name" value="SAM-dependent_MTases_sf"/>
</dbReference>